<sequence>MNVSQFQWSESTGWSPVAPPHVGSSQSILITVFGAPNVLARPQVLSQLVEKYPEGIIVGCSTAGEIVDVAVKDDSAVATVMAFEKSLVEVARTSLHAANESFDAGKLLANRLPRTMTSDAGAVMPLKHVFVLSDGLVVNGTALVAGLTKGLPTDVSVTGGLAGDGARFAKTVVVDGGELHEHAVVAVGLYGEALQIGFGSLGGWDPFGPERLVTKAQDNVLYEFDGRSALEVYKHYLGRHAADLPASALLFPMSLRMPWGGDPLVRTVLGIDETSQSMTFAGDVPEGAYARLMKANFDRLIDGAADAARTSVAALNDGTAEVALLISCVGRKLLLRQRIEEEVEGVREVLGPRPTLAGFYSYGEISPFSAGASCELHNQTMTITTLREV</sequence>
<reference evidence="3" key="1">
    <citation type="submission" date="2023-03" db="EMBL/GenBank/DDBJ databases">
        <title>Lomoglobus Profundus gen. nov., sp. nov., a novel member of the phylum Verrucomicrobia, isolated from deep-marine sediment of South China Sea.</title>
        <authorList>
            <person name="Ahmad T."/>
            <person name="Ishaq S.E."/>
            <person name="Wang F."/>
        </authorList>
    </citation>
    <scope>NUCLEOTIDE SEQUENCE</scope>
    <source>
        <strain evidence="3">LMO-M01</strain>
    </source>
</reference>
<dbReference type="Pfam" id="PF10442">
    <property type="entry name" value="FIST_C"/>
    <property type="match status" value="1"/>
</dbReference>
<dbReference type="SMART" id="SM00897">
    <property type="entry name" value="FIST"/>
    <property type="match status" value="1"/>
</dbReference>
<feature type="domain" description="FIST" evidence="1">
    <location>
        <begin position="26"/>
        <end position="228"/>
    </location>
</feature>
<dbReference type="PANTHER" id="PTHR40252:SF2">
    <property type="entry name" value="BLR0328 PROTEIN"/>
    <property type="match status" value="1"/>
</dbReference>
<dbReference type="Pfam" id="PF08495">
    <property type="entry name" value="FIST"/>
    <property type="match status" value="1"/>
</dbReference>
<dbReference type="RefSeq" id="WP_330930370.1">
    <property type="nucleotide sequence ID" value="NZ_CP119075.1"/>
</dbReference>
<evidence type="ECO:0000259" key="1">
    <source>
        <dbReference type="SMART" id="SM00897"/>
    </source>
</evidence>
<evidence type="ECO:0000313" key="4">
    <source>
        <dbReference type="Proteomes" id="UP001218638"/>
    </source>
</evidence>
<evidence type="ECO:0000313" key="3">
    <source>
        <dbReference type="EMBL" id="WED65840.1"/>
    </source>
</evidence>
<dbReference type="Proteomes" id="UP001218638">
    <property type="component" value="Chromosome"/>
</dbReference>
<feature type="domain" description="FIST C-domain" evidence="2">
    <location>
        <begin position="229"/>
        <end position="368"/>
    </location>
</feature>
<keyword evidence="4" id="KW-1185">Reference proteome</keyword>
<accession>A0AAF0CPU4</accession>
<gene>
    <name evidence="3" type="ORF">PXH66_03130</name>
</gene>
<dbReference type="InterPro" id="IPR013702">
    <property type="entry name" value="FIST_domain_N"/>
</dbReference>
<dbReference type="PANTHER" id="PTHR40252">
    <property type="entry name" value="BLR0328 PROTEIN"/>
    <property type="match status" value="1"/>
</dbReference>
<dbReference type="InterPro" id="IPR019494">
    <property type="entry name" value="FIST_C"/>
</dbReference>
<dbReference type="SMART" id="SM01204">
    <property type="entry name" value="FIST_C"/>
    <property type="match status" value="1"/>
</dbReference>
<dbReference type="KEGG" id="slom:PXH66_03130"/>
<evidence type="ECO:0000259" key="2">
    <source>
        <dbReference type="SMART" id="SM01204"/>
    </source>
</evidence>
<proteinExistence type="predicted"/>
<organism evidence="3 4">
    <name type="scientific">Synoicihabitans lomoniglobus</name>
    <dbReference type="NCBI Taxonomy" id="2909285"/>
    <lineage>
        <taxon>Bacteria</taxon>
        <taxon>Pseudomonadati</taxon>
        <taxon>Verrucomicrobiota</taxon>
        <taxon>Opitutia</taxon>
        <taxon>Opitutales</taxon>
        <taxon>Opitutaceae</taxon>
        <taxon>Synoicihabitans</taxon>
    </lineage>
</organism>
<dbReference type="EMBL" id="CP119075">
    <property type="protein sequence ID" value="WED65840.1"/>
    <property type="molecule type" value="Genomic_DNA"/>
</dbReference>
<protein>
    <submittedName>
        <fullName evidence="3">FIST N-terminal domain-containing protein</fullName>
    </submittedName>
</protein>
<dbReference type="AlphaFoldDB" id="A0AAF0CPU4"/>
<name>A0AAF0CPU4_9BACT</name>